<protein>
    <submittedName>
        <fullName evidence="2">Uncharacterized protein</fullName>
    </submittedName>
</protein>
<keyword evidence="1" id="KW-0472">Membrane</keyword>
<comment type="caution">
    <text evidence="2">The sequence shown here is derived from an EMBL/GenBank/DDBJ whole genome shotgun (WGS) entry which is preliminary data.</text>
</comment>
<keyword evidence="1" id="KW-0812">Transmembrane</keyword>
<reference evidence="2 3" key="1">
    <citation type="submission" date="2020-12" db="EMBL/GenBank/DDBJ databases">
        <title>Draft genome sequence of furan degrading bacterial strain FUR100.</title>
        <authorList>
            <person name="Woiski C."/>
        </authorList>
    </citation>
    <scope>NUCLEOTIDE SEQUENCE [LARGE SCALE GENOMIC DNA]</scope>
    <source>
        <strain evidence="2 3">FUR100</strain>
    </source>
</reference>
<dbReference type="AlphaFoldDB" id="A0A8I1D5H9"/>
<sequence>MSTLATFVPSLTPPLLVLVVLHSVTVLVVVSALTFLVIRAVNAALRATDDTQAERAQIIATLLLGALSKAVSRTTGGQR</sequence>
<organism evidence="2 3">
    <name type="scientific">Rhodococcus erythropolis</name>
    <name type="common">Arthrobacter picolinophilus</name>
    <dbReference type="NCBI Taxonomy" id="1833"/>
    <lineage>
        <taxon>Bacteria</taxon>
        <taxon>Bacillati</taxon>
        <taxon>Actinomycetota</taxon>
        <taxon>Actinomycetes</taxon>
        <taxon>Mycobacteriales</taxon>
        <taxon>Nocardiaceae</taxon>
        <taxon>Rhodococcus</taxon>
        <taxon>Rhodococcus erythropolis group</taxon>
    </lineage>
</organism>
<keyword evidence="3" id="KW-1185">Reference proteome</keyword>
<dbReference type="EMBL" id="JAECSB010000057">
    <property type="protein sequence ID" value="MBH5144225.1"/>
    <property type="molecule type" value="Genomic_DNA"/>
</dbReference>
<evidence type="ECO:0000256" key="1">
    <source>
        <dbReference type="SAM" id="Phobius"/>
    </source>
</evidence>
<feature type="transmembrane region" description="Helical" evidence="1">
    <location>
        <begin position="15"/>
        <end position="38"/>
    </location>
</feature>
<keyword evidence="1" id="KW-1133">Transmembrane helix</keyword>
<gene>
    <name evidence="2" type="ORF">I3517_16535</name>
</gene>
<name>A0A8I1D5H9_RHOER</name>
<accession>A0A8I1D5H9</accession>
<evidence type="ECO:0000313" key="2">
    <source>
        <dbReference type="EMBL" id="MBH5144225.1"/>
    </source>
</evidence>
<dbReference type="Proteomes" id="UP000627573">
    <property type="component" value="Unassembled WGS sequence"/>
</dbReference>
<proteinExistence type="predicted"/>
<evidence type="ECO:0000313" key="3">
    <source>
        <dbReference type="Proteomes" id="UP000627573"/>
    </source>
</evidence>